<proteinExistence type="predicted"/>
<sequence length="115" mass="13053">MSLAQIAAKKIYKETVIPTGRYKVIIVYSNRFNRMLRRLVGVLGFGRILIHPGNFIRNIEGCLLPGLTNWIQDKEYCVESSVTAHDRLASKILAAEKKGEEIWITIKTDYKSATV</sequence>
<dbReference type="Proteomes" id="UP001139000">
    <property type="component" value="Unassembled WGS sequence"/>
</dbReference>
<dbReference type="InterPro" id="IPR043732">
    <property type="entry name" value="DUF5675"/>
</dbReference>
<protein>
    <submittedName>
        <fullName evidence="2">DUF5675 family protein</fullName>
    </submittedName>
</protein>
<evidence type="ECO:0000259" key="1">
    <source>
        <dbReference type="Pfam" id="PF18925"/>
    </source>
</evidence>
<dbReference type="Pfam" id="PF18925">
    <property type="entry name" value="DUF5675"/>
    <property type="match status" value="1"/>
</dbReference>
<name>A0A9X1TLV3_9BACT</name>
<evidence type="ECO:0000313" key="3">
    <source>
        <dbReference type="Proteomes" id="UP001139000"/>
    </source>
</evidence>
<dbReference type="AlphaFoldDB" id="A0A9X1TLV3"/>
<reference evidence="2" key="1">
    <citation type="submission" date="2021-12" db="EMBL/GenBank/DDBJ databases">
        <title>Novel species in genus Dyadobacter.</title>
        <authorList>
            <person name="Ma C."/>
        </authorList>
    </citation>
    <scope>NUCLEOTIDE SEQUENCE</scope>
    <source>
        <strain evidence="2">LJ419</strain>
    </source>
</reference>
<feature type="domain" description="DUF5675" evidence="1">
    <location>
        <begin position="14"/>
        <end position="91"/>
    </location>
</feature>
<organism evidence="2 3">
    <name type="scientific">Dyadobacter chenwenxiniae</name>
    <dbReference type="NCBI Taxonomy" id="2906456"/>
    <lineage>
        <taxon>Bacteria</taxon>
        <taxon>Pseudomonadati</taxon>
        <taxon>Bacteroidota</taxon>
        <taxon>Cytophagia</taxon>
        <taxon>Cytophagales</taxon>
        <taxon>Spirosomataceae</taxon>
        <taxon>Dyadobacter</taxon>
    </lineage>
</organism>
<keyword evidence="3" id="KW-1185">Reference proteome</keyword>
<gene>
    <name evidence="2" type="ORF">LXM26_14865</name>
</gene>
<dbReference type="RefSeq" id="WP_234655867.1">
    <property type="nucleotide sequence ID" value="NZ_CP094997.1"/>
</dbReference>
<dbReference type="EMBL" id="JAJTTC010000003">
    <property type="protein sequence ID" value="MCF0062788.1"/>
    <property type="molecule type" value="Genomic_DNA"/>
</dbReference>
<evidence type="ECO:0000313" key="2">
    <source>
        <dbReference type="EMBL" id="MCF0062788.1"/>
    </source>
</evidence>
<comment type="caution">
    <text evidence="2">The sequence shown here is derived from an EMBL/GenBank/DDBJ whole genome shotgun (WGS) entry which is preliminary data.</text>
</comment>
<accession>A0A9X1TLV3</accession>